<dbReference type="Pfam" id="PF12322">
    <property type="entry name" value="T4_baseplate"/>
    <property type="match status" value="1"/>
</dbReference>
<gene>
    <name evidence="1" type="ORF">UFOVP221_101</name>
</gene>
<sequence length="272" mass="29493">MSEKTLSASTNANLANDIIGKALADVTPEKPTSVDIKLPSDNLVNLPGGYVLPSGEVVKTAEVRELNGFDEEAIAKANTLGRILNTVVSRAVVKIGDEKATEEILDNLLAGDRDALLVGVYSVTFGNPAELSAYCSGCLDYITVGIDLDTEIETKKLSDPIEGRKFTIKGRKNEYLVRLPDGRCQKELNSNLDKTVAELGTILLENTVDEIDGVVVYDKTAIKNIGLMDRREIIKEITKRNPGPQFKEVTVTCPTCDTEVVAPINLGVLFRV</sequence>
<proteinExistence type="predicted"/>
<organism evidence="1">
    <name type="scientific">uncultured Caudovirales phage</name>
    <dbReference type="NCBI Taxonomy" id="2100421"/>
    <lineage>
        <taxon>Viruses</taxon>
        <taxon>Duplodnaviria</taxon>
        <taxon>Heunggongvirae</taxon>
        <taxon>Uroviricota</taxon>
        <taxon>Caudoviricetes</taxon>
        <taxon>Peduoviridae</taxon>
        <taxon>Maltschvirus</taxon>
        <taxon>Maltschvirus maltsch</taxon>
    </lineage>
</organism>
<accession>A0A6J7WWZ7</accession>
<dbReference type="InterPro" id="IPR024364">
    <property type="entry name" value="Baseplate_phage_T4-like"/>
</dbReference>
<evidence type="ECO:0000313" key="1">
    <source>
        <dbReference type="EMBL" id="CAB5219613.1"/>
    </source>
</evidence>
<reference evidence="1" key="1">
    <citation type="submission" date="2020-05" db="EMBL/GenBank/DDBJ databases">
        <authorList>
            <person name="Chiriac C."/>
            <person name="Salcher M."/>
            <person name="Ghai R."/>
            <person name="Kavagutti S V."/>
        </authorList>
    </citation>
    <scope>NUCLEOTIDE SEQUENCE</scope>
</reference>
<protein>
    <submittedName>
        <fullName evidence="1">Uncharacterized protein</fullName>
    </submittedName>
</protein>
<name>A0A6J7WWZ7_9CAUD</name>
<dbReference type="EMBL" id="LR798267">
    <property type="protein sequence ID" value="CAB5219613.1"/>
    <property type="molecule type" value="Genomic_DNA"/>
</dbReference>